<evidence type="ECO:0000256" key="20">
    <source>
        <dbReference type="SAM" id="Phobius"/>
    </source>
</evidence>
<dbReference type="GO" id="GO:0030027">
    <property type="term" value="C:lamellipodium"/>
    <property type="evidence" value="ECO:0007669"/>
    <property type="project" value="UniProtKB-SubCell"/>
</dbReference>
<evidence type="ECO:0000313" key="23">
    <source>
        <dbReference type="Proteomes" id="UP000677803"/>
    </source>
</evidence>
<organism evidence="22 23">
    <name type="scientific">Menidia menidia</name>
    <name type="common">Atlantic silverside</name>
    <dbReference type="NCBI Taxonomy" id="238744"/>
    <lineage>
        <taxon>Eukaryota</taxon>
        <taxon>Metazoa</taxon>
        <taxon>Chordata</taxon>
        <taxon>Craniata</taxon>
        <taxon>Vertebrata</taxon>
        <taxon>Euteleostomi</taxon>
        <taxon>Actinopterygii</taxon>
        <taxon>Neopterygii</taxon>
        <taxon>Teleostei</taxon>
        <taxon>Neoteleostei</taxon>
        <taxon>Acanthomorphata</taxon>
        <taxon>Ovalentaria</taxon>
        <taxon>Atherinomorphae</taxon>
        <taxon>Atheriniformes</taxon>
        <taxon>Atherinopsidae</taxon>
        <taxon>Menidiinae</taxon>
        <taxon>Menidia</taxon>
    </lineage>
</organism>
<keyword evidence="16" id="KW-0325">Glycoprotein</keyword>
<evidence type="ECO:0000256" key="8">
    <source>
        <dbReference type="ARBA" id="ARBA00007029"/>
    </source>
</evidence>
<dbReference type="GO" id="GO:0045121">
    <property type="term" value="C:membrane raft"/>
    <property type="evidence" value="ECO:0007669"/>
    <property type="project" value="UniProtKB-SubCell"/>
</dbReference>
<evidence type="ECO:0000256" key="13">
    <source>
        <dbReference type="ARBA" id="ARBA00022889"/>
    </source>
</evidence>
<evidence type="ECO:0000256" key="11">
    <source>
        <dbReference type="ARBA" id="ARBA00022692"/>
    </source>
</evidence>
<dbReference type="EMBL" id="CAJRST010011113">
    <property type="protein sequence ID" value="CAG5927230.1"/>
    <property type="molecule type" value="Genomic_DNA"/>
</dbReference>
<proteinExistence type="inferred from homology"/>
<evidence type="ECO:0000256" key="9">
    <source>
        <dbReference type="ARBA" id="ARBA00017371"/>
    </source>
</evidence>
<dbReference type="OrthoDB" id="9948358at2759"/>
<dbReference type="GO" id="GO:0033634">
    <property type="term" value="P:positive regulation of cell-cell adhesion mediated by integrin"/>
    <property type="evidence" value="ECO:0007669"/>
    <property type="project" value="TreeGrafter"/>
</dbReference>
<keyword evidence="10" id="KW-1003">Cell membrane</keyword>
<dbReference type="GO" id="GO:0007155">
    <property type="term" value="P:cell adhesion"/>
    <property type="evidence" value="ECO:0007669"/>
    <property type="project" value="UniProtKB-KW"/>
</dbReference>
<evidence type="ECO:0000256" key="6">
    <source>
        <dbReference type="ARBA" id="ARBA00004486"/>
    </source>
</evidence>
<dbReference type="GO" id="GO:0001726">
    <property type="term" value="C:ruffle"/>
    <property type="evidence" value="ECO:0007669"/>
    <property type="project" value="UniProtKB-SubCell"/>
</dbReference>
<dbReference type="PANTHER" id="PTHR12067:SF5">
    <property type="entry name" value="PODOCALYXIN"/>
    <property type="match status" value="1"/>
</dbReference>
<evidence type="ECO:0000256" key="14">
    <source>
        <dbReference type="ARBA" id="ARBA00022989"/>
    </source>
</evidence>
<evidence type="ECO:0000256" key="19">
    <source>
        <dbReference type="SAM" id="MobiDB-lite"/>
    </source>
</evidence>
<dbReference type="GO" id="GO:0016324">
    <property type="term" value="C:apical plasma membrane"/>
    <property type="evidence" value="ECO:0007669"/>
    <property type="project" value="UniProtKB-SubCell"/>
</dbReference>
<accession>A0A8S4B605</accession>
<dbReference type="GO" id="GO:0016477">
    <property type="term" value="P:cell migration"/>
    <property type="evidence" value="ECO:0007669"/>
    <property type="project" value="InterPro"/>
</dbReference>
<evidence type="ECO:0000256" key="18">
    <source>
        <dbReference type="ARBA" id="ARBA00031141"/>
    </source>
</evidence>
<comment type="caution">
    <text evidence="22">The sequence shown here is derived from an EMBL/GenBank/DDBJ whole genome shotgun (WGS) entry which is preliminary data.</text>
</comment>
<evidence type="ECO:0000256" key="2">
    <source>
        <dbReference type="ARBA" id="ARBA00004221"/>
    </source>
</evidence>
<comment type="subcellular location">
    <subcellularLocation>
        <location evidence="2">Apical cell membrane</location>
    </subcellularLocation>
    <subcellularLocation>
        <location evidence="6">Cell projection</location>
        <location evidence="6">Filopodium</location>
    </subcellularLocation>
    <subcellularLocation>
        <location evidence="7">Cell projection</location>
        <location evidence="7">Lamellipodium</location>
    </subcellularLocation>
    <subcellularLocation>
        <location evidence="1">Cell projection</location>
        <location evidence="1">Microvillus</location>
    </subcellularLocation>
    <subcellularLocation>
        <location evidence="4">Cell projection</location>
        <location evidence="4">Ruffle</location>
    </subcellularLocation>
    <subcellularLocation>
        <location evidence="3">Membrane raft</location>
    </subcellularLocation>
    <subcellularLocation>
        <location evidence="5">Membrane</location>
        <topology evidence="5">Single-pass type I membrane protein</topology>
    </subcellularLocation>
</comment>
<evidence type="ECO:0000256" key="12">
    <source>
        <dbReference type="ARBA" id="ARBA00022729"/>
    </source>
</evidence>
<keyword evidence="15 20" id="KW-0472">Membrane</keyword>
<feature type="transmembrane region" description="Helical" evidence="20">
    <location>
        <begin position="190"/>
        <end position="211"/>
    </location>
</feature>
<evidence type="ECO:0000256" key="1">
    <source>
        <dbReference type="ARBA" id="ARBA00004105"/>
    </source>
</evidence>
<dbReference type="InterPro" id="IPR017403">
    <property type="entry name" value="PODXL"/>
</dbReference>
<dbReference type="PANTHER" id="PTHR12067">
    <property type="entry name" value="PODOCALYXIN"/>
    <property type="match status" value="1"/>
</dbReference>
<reference evidence="22" key="1">
    <citation type="submission" date="2021-05" db="EMBL/GenBank/DDBJ databases">
        <authorList>
            <person name="Tigano A."/>
        </authorList>
    </citation>
    <scope>NUCLEOTIDE SEQUENCE</scope>
</reference>
<evidence type="ECO:0000256" key="15">
    <source>
        <dbReference type="ARBA" id="ARBA00023136"/>
    </source>
</evidence>
<evidence type="ECO:0000313" key="22">
    <source>
        <dbReference type="EMBL" id="CAG5927230.1"/>
    </source>
</evidence>
<evidence type="ECO:0000256" key="21">
    <source>
        <dbReference type="SAM" id="SignalP"/>
    </source>
</evidence>
<feature type="signal peptide" evidence="21">
    <location>
        <begin position="1"/>
        <end position="23"/>
    </location>
</feature>
<dbReference type="GO" id="GO:0032534">
    <property type="term" value="P:regulation of microvillus assembly"/>
    <property type="evidence" value="ECO:0007669"/>
    <property type="project" value="TreeGrafter"/>
</dbReference>
<dbReference type="GO" id="GO:0030175">
    <property type="term" value="C:filopodium"/>
    <property type="evidence" value="ECO:0007669"/>
    <property type="project" value="UniProtKB-SubCell"/>
</dbReference>
<dbReference type="GO" id="GO:0031528">
    <property type="term" value="C:microvillus membrane"/>
    <property type="evidence" value="ECO:0007669"/>
    <property type="project" value="TreeGrafter"/>
</dbReference>
<sequence>MRATQRITGLLFSLSFLLDGIHSFNTDKGTTTDYASSRSMTSQRDEKTVPTTTQTRSPSLTSTPSVQPETITSIQSKAGPTTAEPADSKGGTTSLSNINTSITTLPTEAQLNIFSYSLQSGQENQSEDKVTLCKQLMQNWTNGTCLLTWTLHNGKVKFIHVEIKGTVDPSHANKYYQDITKKTTTDNKTLIAILASCGALLIMIVILAVCASHHRKPYNENQQHLTEELHTVENGYHDNPTLEVMEVQPEMQEKKMVLNGEFNDSWIVPIDNLMKEDIPDEEDTHL</sequence>
<keyword evidence="23" id="KW-1185">Reference proteome</keyword>
<evidence type="ECO:0000256" key="5">
    <source>
        <dbReference type="ARBA" id="ARBA00004479"/>
    </source>
</evidence>
<keyword evidence="11 20" id="KW-0812">Transmembrane</keyword>
<feature type="compositionally biased region" description="Polar residues" evidence="19">
    <location>
        <begin position="49"/>
        <end position="79"/>
    </location>
</feature>
<evidence type="ECO:0000256" key="3">
    <source>
        <dbReference type="ARBA" id="ARBA00004285"/>
    </source>
</evidence>
<dbReference type="Proteomes" id="UP000677803">
    <property type="component" value="Unassembled WGS sequence"/>
</dbReference>
<comment type="similarity">
    <text evidence="8">Belongs to the podocalyxin family.</text>
</comment>
<dbReference type="Pfam" id="PF06365">
    <property type="entry name" value="CD34_antigen"/>
    <property type="match status" value="1"/>
</dbReference>
<feature type="region of interest" description="Disordered" evidence="19">
    <location>
        <begin position="27"/>
        <end position="97"/>
    </location>
</feature>
<feature type="compositionally biased region" description="Polar residues" evidence="19">
    <location>
        <begin position="27"/>
        <end position="42"/>
    </location>
</feature>
<keyword evidence="17" id="KW-0966">Cell projection</keyword>
<dbReference type="AlphaFoldDB" id="A0A8S4B605"/>
<dbReference type="GO" id="GO:0022408">
    <property type="term" value="P:negative regulation of cell-cell adhesion"/>
    <property type="evidence" value="ECO:0007669"/>
    <property type="project" value="TreeGrafter"/>
</dbReference>
<evidence type="ECO:0000256" key="17">
    <source>
        <dbReference type="ARBA" id="ARBA00023273"/>
    </source>
</evidence>
<keyword evidence="14 20" id="KW-1133">Transmembrane helix</keyword>
<gene>
    <name evidence="22" type="ORF">MMEN_LOCUS11189</name>
</gene>
<name>A0A8S4B605_9TELE</name>
<dbReference type="InterPro" id="IPR013836">
    <property type="entry name" value="CD34/Podocalyxin"/>
</dbReference>
<feature type="chain" id="PRO_5035735710" description="Podocalyxin" evidence="21">
    <location>
        <begin position="24"/>
        <end position="286"/>
    </location>
</feature>
<evidence type="ECO:0000256" key="7">
    <source>
        <dbReference type="ARBA" id="ARBA00004510"/>
    </source>
</evidence>
<evidence type="ECO:0000256" key="16">
    <source>
        <dbReference type="ARBA" id="ARBA00023180"/>
    </source>
</evidence>
<evidence type="ECO:0000256" key="4">
    <source>
        <dbReference type="ARBA" id="ARBA00004466"/>
    </source>
</evidence>
<keyword evidence="13" id="KW-0130">Cell adhesion</keyword>
<keyword evidence="12 21" id="KW-0732">Signal</keyword>
<protein>
    <recommendedName>
        <fullName evidence="9">Podocalyxin</fullName>
    </recommendedName>
    <alternativeName>
        <fullName evidence="18">Podocalyxin-like protein 1</fullName>
    </alternativeName>
</protein>
<evidence type="ECO:0000256" key="10">
    <source>
        <dbReference type="ARBA" id="ARBA00022475"/>
    </source>
</evidence>